<sequence length="199" mass="22393">MNAKLVCAILAFCSISFNSFAQKAVLKKVFNGRNLKGWVVPENNIWWTVADGILKTKSGPNKKGSILWTEKEYTDFVLETDFKYDEGTVDTGIFIRTDTQQIQMGISGSLKRDMTASPYIAGKGYPVEAQNVKDILKPRDWNTIKVIAIGGYYEVWLNNKHVMSYTSDNYVKTGPIGLQLHPNTDMAASFRNIRIGKLK</sequence>
<dbReference type="OrthoDB" id="1430606at2"/>
<keyword evidence="1" id="KW-0732">Signal</keyword>
<keyword evidence="4" id="KW-1185">Reference proteome</keyword>
<dbReference type="Proteomes" id="UP000267585">
    <property type="component" value="Unassembled WGS sequence"/>
</dbReference>
<evidence type="ECO:0000313" key="3">
    <source>
        <dbReference type="EMBL" id="RTE54515.1"/>
    </source>
</evidence>
<accession>A0A430K648</accession>
<dbReference type="GO" id="GO:0016787">
    <property type="term" value="F:hydrolase activity"/>
    <property type="evidence" value="ECO:0007669"/>
    <property type="project" value="InterPro"/>
</dbReference>
<feature type="domain" description="3-keto-alpha-glucoside-1,2-lyase/3-keto-2-hydroxy-glucal hydratase" evidence="2">
    <location>
        <begin position="27"/>
        <end position="195"/>
    </location>
</feature>
<reference evidence="3 4" key="1">
    <citation type="submission" date="2018-11" db="EMBL/GenBank/DDBJ databases">
        <title>Arenibacter aquaticus sp.nov., a marine bacterium isolated from surface seawater in the South China Sea.</title>
        <authorList>
            <person name="Guo J."/>
            <person name="Sun J."/>
        </authorList>
    </citation>
    <scope>NUCLEOTIDE SEQUENCE [LARGE SCALE GENOMIC DNA]</scope>
    <source>
        <strain evidence="3 4">GUO666</strain>
    </source>
</reference>
<comment type="caution">
    <text evidence="3">The sequence shown here is derived from an EMBL/GenBank/DDBJ whole genome shotgun (WGS) entry which is preliminary data.</text>
</comment>
<evidence type="ECO:0000256" key="1">
    <source>
        <dbReference type="SAM" id="SignalP"/>
    </source>
</evidence>
<protein>
    <submittedName>
        <fullName evidence="3">DUF1080 domain-containing protein</fullName>
    </submittedName>
</protein>
<feature type="signal peptide" evidence="1">
    <location>
        <begin position="1"/>
        <end position="23"/>
    </location>
</feature>
<dbReference type="InterPro" id="IPR010496">
    <property type="entry name" value="AL/BT2_dom"/>
</dbReference>
<dbReference type="Gene3D" id="2.60.120.560">
    <property type="entry name" value="Exo-inulinase, domain 1"/>
    <property type="match status" value="1"/>
</dbReference>
<dbReference type="RefSeq" id="WP_126161249.1">
    <property type="nucleotide sequence ID" value="NZ_RQPJ01000002.1"/>
</dbReference>
<gene>
    <name evidence="3" type="ORF">EHW67_04940</name>
</gene>
<feature type="chain" id="PRO_5019228711" evidence="1">
    <location>
        <begin position="24"/>
        <end position="199"/>
    </location>
</feature>
<dbReference type="Pfam" id="PF06439">
    <property type="entry name" value="3keto-disac_hyd"/>
    <property type="match status" value="1"/>
</dbReference>
<evidence type="ECO:0000259" key="2">
    <source>
        <dbReference type="Pfam" id="PF06439"/>
    </source>
</evidence>
<name>A0A430K648_9FLAO</name>
<dbReference type="AlphaFoldDB" id="A0A430K648"/>
<proteinExistence type="predicted"/>
<dbReference type="EMBL" id="RQPJ01000002">
    <property type="protein sequence ID" value="RTE54515.1"/>
    <property type="molecule type" value="Genomic_DNA"/>
</dbReference>
<organism evidence="3 4">
    <name type="scientific">Arenibacter aquaticus</name>
    <dbReference type="NCBI Taxonomy" id="2489054"/>
    <lineage>
        <taxon>Bacteria</taxon>
        <taxon>Pseudomonadati</taxon>
        <taxon>Bacteroidota</taxon>
        <taxon>Flavobacteriia</taxon>
        <taxon>Flavobacteriales</taxon>
        <taxon>Flavobacteriaceae</taxon>
        <taxon>Arenibacter</taxon>
    </lineage>
</organism>
<evidence type="ECO:0000313" key="4">
    <source>
        <dbReference type="Proteomes" id="UP000267585"/>
    </source>
</evidence>